<comment type="caution">
    <text evidence="3">The sequence shown here is derived from an EMBL/GenBank/DDBJ whole genome shotgun (WGS) entry which is preliminary data.</text>
</comment>
<evidence type="ECO:0000313" key="4">
    <source>
        <dbReference type="Proteomes" id="UP000304382"/>
    </source>
</evidence>
<feature type="transmembrane region" description="Helical" evidence="2">
    <location>
        <begin position="37"/>
        <end position="55"/>
    </location>
</feature>
<keyword evidence="2" id="KW-1133">Transmembrane helix</keyword>
<feature type="region of interest" description="Disordered" evidence="1">
    <location>
        <begin position="1"/>
        <end position="25"/>
    </location>
</feature>
<dbReference type="EMBL" id="BIXZ01000017">
    <property type="protein sequence ID" value="GCF16149.1"/>
    <property type="molecule type" value="Genomic_DNA"/>
</dbReference>
<keyword evidence="2" id="KW-0472">Membrane</keyword>
<dbReference type="OrthoDB" id="187142at2157"/>
<dbReference type="RefSeq" id="WP_137685529.1">
    <property type="nucleotide sequence ID" value="NZ_BIXZ01000017.1"/>
</dbReference>
<name>A0A4C2EVC1_9EURY</name>
<evidence type="ECO:0000256" key="1">
    <source>
        <dbReference type="SAM" id="MobiDB-lite"/>
    </source>
</evidence>
<gene>
    <name evidence="3" type="ORF">Harman_40840</name>
</gene>
<dbReference type="AlphaFoldDB" id="A0A4C2EVC1"/>
<organism evidence="3 4">
    <name type="scientific">Haloarcula mannanilytica</name>
    <dbReference type="NCBI Taxonomy" id="2509225"/>
    <lineage>
        <taxon>Archaea</taxon>
        <taxon>Methanobacteriati</taxon>
        <taxon>Methanobacteriota</taxon>
        <taxon>Stenosarchaea group</taxon>
        <taxon>Halobacteria</taxon>
        <taxon>Halobacteriales</taxon>
        <taxon>Haloarculaceae</taxon>
        <taxon>Haloarcula</taxon>
    </lineage>
</organism>
<feature type="transmembrane region" description="Helical" evidence="2">
    <location>
        <begin position="67"/>
        <end position="94"/>
    </location>
</feature>
<reference evidence="3 4" key="1">
    <citation type="submission" date="2019-02" db="EMBL/GenBank/DDBJ databases">
        <title>Haloarcula mannanilyticum sp. nov., a mannan degrading haloarchaeon isolated from commercial salt.</title>
        <authorList>
            <person name="Enomoto S."/>
            <person name="Shimane Y."/>
            <person name="Kamekura M."/>
            <person name="Ito T."/>
            <person name="Moriya O."/>
            <person name="Ihara K."/>
            <person name="Takahashi-Ando N."/>
            <person name="Fukushima Y."/>
            <person name="Yoshida Y."/>
            <person name="Usama R."/>
            <person name="Takai K."/>
            <person name="Minegishi H."/>
        </authorList>
    </citation>
    <scope>NUCLEOTIDE SEQUENCE [LARGE SCALE GENOMIC DNA]</scope>
    <source>
        <strain evidence="3 4">MD130-1</strain>
    </source>
</reference>
<protein>
    <submittedName>
        <fullName evidence="3">Uncharacterized protein</fullName>
    </submittedName>
</protein>
<sequence>MGTTQSDNRSGVDGSSGPDKSVYSPSDGVADAIRESVLLKIAIGGVVFTLIGVFFDSGVLVPTGGLWSIWAAIFAVWGAGLFLFGIGAYGFLWWRRY</sequence>
<evidence type="ECO:0000256" key="2">
    <source>
        <dbReference type="SAM" id="Phobius"/>
    </source>
</evidence>
<proteinExistence type="predicted"/>
<keyword evidence="4" id="KW-1185">Reference proteome</keyword>
<evidence type="ECO:0000313" key="3">
    <source>
        <dbReference type="EMBL" id="GCF16149.1"/>
    </source>
</evidence>
<accession>A0A4C2EVC1</accession>
<keyword evidence="2" id="KW-0812">Transmembrane</keyword>
<dbReference type="Proteomes" id="UP000304382">
    <property type="component" value="Unassembled WGS sequence"/>
</dbReference>